<organism evidence="8">
    <name type="scientific">freshwater metagenome</name>
    <dbReference type="NCBI Taxonomy" id="449393"/>
    <lineage>
        <taxon>unclassified sequences</taxon>
        <taxon>metagenomes</taxon>
        <taxon>ecological metagenomes</taxon>
    </lineage>
</organism>
<keyword evidence="6" id="KW-0443">Lipid metabolism</keyword>
<proteinExistence type="inferred from homology"/>
<gene>
    <name evidence="8" type="ORF">UFOPK1503_00069</name>
    <name evidence="9" type="ORF">UFOPK1693_00305</name>
</gene>
<dbReference type="Pfam" id="PF13561">
    <property type="entry name" value="adh_short_C2"/>
    <property type="match status" value="1"/>
</dbReference>
<protein>
    <submittedName>
        <fullName evidence="8">Unannotated protein</fullName>
    </submittedName>
</protein>
<evidence type="ECO:0000256" key="5">
    <source>
        <dbReference type="ARBA" id="ARBA00023002"/>
    </source>
</evidence>
<dbReference type="InterPro" id="IPR036291">
    <property type="entry name" value="NAD(P)-bd_dom_sf"/>
</dbReference>
<evidence type="ECO:0000256" key="1">
    <source>
        <dbReference type="ARBA" id="ARBA00005189"/>
    </source>
</evidence>
<evidence type="ECO:0000256" key="2">
    <source>
        <dbReference type="ARBA" id="ARBA00009233"/>
    </source>
</evidence>
<comment type="similarity">
    <text evidence="2">Belongs to the short-chain dehydrogenases/reductases (SDR) family. FabI subfamily.</text>
</comment>
<dbReference type="GO" id="GO:0006633">
    <property type="term" value="P:fatty acid biosynthetic process"/>
    <property type="evidence" value="ECO:0007669"/>
    <property type="project" value="UniProtKB-KW"/>
</dbReference>
<sequence length="255" mass="26818">MSILEGKKILITGVLTEASIAFAAARIAQENGAEVVLSSFGRMLPITQKISQRLPKPVQVIELDATSSEDLAALPDRVRAAVGSLDGIVHAIAFAPQTALGGNFLSTEWSDVSTAVEVSAYSLKSITVACKDVLNNPSSVVGLTFDASVSWPVYDWMGVAKAAFESTARYLARYLGQDGIRVNLVSAGPLRTTAAKGIPGFATMEELWTDRAPLGWDLTNTDPAAKAIVALLSDFFPATTGEIIHVDGGLHSTGA</sequence>
<keyword evidence="5" id="KW-0560">Oxidoreductase</keyword>
<evidence type="ECO:0000256" key="6">
    <source>
        <dbReference type="ARBA" id="ARBA00023098"/>
    </source>
</evidence>
<dbReference type="PIRSF" id="PIRSF000094">
    <property type="entry name" value="Enoyl-ACP_rdct"/>
    <property type="match status" value="1"/>
</dbReference>
<keyword evidence="4" id="KW-0276">Fatty acid metabolism</keyword>
<dbReference type="EMBL" id="CAEZST010000001">
    <property type="protein sequence ID" value="CAB4538355.1"/>
    <property type="molecule type" value="Genomic_DNA"/>
</dbReference>
<dbReference type="Gene3D" id="3.40.50.720">
    <property type="entry name" value="NAD(P)-binding Rossmann-like Domain"/>
    <property type="match status" value="1"/>
</dbReference>
<dbReference type="EMBL" id="CAEZTO010000002">
    <property type="protein sequence ID" value="CAB4565230.1"/>
    <property type="molecule type" value="Genomic_DNA"/>
</dbReference>
<dbReference type="PANTHER" id="PTHR43159">
    <property type="entry name" value="ENOYL-[ACYL-CARRIER-PROTEIN] REDUCTASE"/>
    <property type="match status" value="1"/>
</dbReference>
<comment type="pathway">
    <text evidence="1">Lipid metabolism.</text>
</comment>
<name>A0A6J6BHQ2_9ZZZZ</name>
<evidence type="ECO:0000256" key="7">
    <source>
        <dbReference type="ARBA" id="ARBA00023160"/>
    </source>
</evidence>
<accession>A0A6J6BHQ2</accession>
<dbReference type="InterPro" id="IPR014358">
    <property type="entry name" value="Enoyl-ACP_Rdtase_NADH"/>
</dbReference>
<keyword evidence="7" id="KW-0275">Fatty acid biosynthesis</keyword>
<evidence type="ECO:0000256" key="3">
    <source>
        <dbReference type="ARBA" id="ARBA00022516"/>
    </source>
</evidence>
<evidence type="ECO:0000313" key="9">
    <source>
        <dbReference type="EMBL" id="CAB4565230.1"/>
    </source>
</evidence>
<keyword evidence="3" id="KW-0444">Lipid biosynthesis</keyword>
<evidence type="ECO:0000256" key="4">
    <source>
        <dbReference type="ARBA" id="ARBA00022832"/>
    </source>
</evidence>
<dbReference type="PANTHER" id="PTHR43159:SF2">
    <property type="entry name" value="ENOYL-[ACYL-CARRIER-PROTEIN] REDUCTASE [NADH], CHLOROPLASTIC"/>
    <property type="match status" value="1"/>
</dbReference>
<dbReference type="GO" id="GO:0004318">
    <property type="term" value="F:enoyl-[acyl-carrier-protein] reductase (NADH) activity"/>
    <property type="evidence" value="ECO:0007669"/>
    <property type="project" value="InterPro"/>
</dbReference>
<dbReference type="AlphaFoldDB" id="A0A6J6BHQ2"/>
<evidence type="ECO:0000313" key="8">
    <source>
        <dbReference type="EMBL" id="CAB4538355.1"/>
    </source>
</evidence>
<reference evidence="8" key="1">
    <citation type="submission" date="2020-05" db="EMBL/GenBank/DDBJ databases">
        <authorList>
            <person name="Chiriac C."/>
            <person name="Salcher M."/>
            <person name="Ghai R."/>
            <person name="Kavagutti S V."/>
        </authorList>
    </citation>
    <scope>NUCLEOTIDE SEQUENCE</scope>
</reference>
<dbReference type="SUPFAM" id="SSF51735">
    <property type="entry name" value="NAD(P)-binding Rossmann-fold domains"/>
    <property type="match status" value="1"/>
</dbReference>
<dbReference type="NCBIfam" id="NF005908">
    <property type="entry name" value="PRK07889.1"/>
    <property type="match status" value="1"/>
</dbReference>
<dbReference type="InterPro" id="IPR002347">
    <property type="entry name" value="SDR_fam"/>
</dbReference>